<evidence type="ECO:0000256" key="5">
    <source>
        <dbReference type="ARBA" id="ARBA00022490"/>
    </source>
</evidence>
<keyword evidence="15" id="KW-1185">Reference proteome</keyword>
<evidence type="ECO:0000259" key="13">
    <source>
        <dbReference type="Pfam" id="PF02108"/>
    </source>
</evidence>
<organism evidence="14 15">
    <name type="scientific">Desulfallas thermosapovorans DSM 6562</name>
    <dbReference type="NCBI Taxonomy" id="1121431"/>
    <lineage>
        <taxon>Bacteria</taxon>
        <taxon>Bacillati</taxon>
        <taxon>Bacillota</taxon>
        <taxon>Clostridia</taxon>
        <taxon>Eubacteriales</taxon>
        <taxon>Desulfallaceae</taxon>
        <taxon>Desulfallas</taxon>
    </lineage>
</organism>
<keyword evidence="4" id="KW-0813">Transport</keyword>
<dbReference type="GO" id="GO:0003774">
    <property type="term" value="F:cytoskeletal motor activity"/>
    <property type="evidence" value="ECO:0007669"/>
    <property type="project" value="InterPro"/>
</dbReference>
<dbReference type="InterPro" id="IPR051472">
    <property type="entry name" value="T3SS_Stator/FliH"/>
</dbReference>
<evidence type="ECO:0000313" key="15">
    <source>
        <dbReference type="Proteomes" id="UP000323166"/>
    </source>
</evidence>
<reference evidence="14 15" key="1">
    <citation type="submission" date="2019-07" db="EMBL/GenBank/DDBJ databases">
        <title>Genomic Encyclopedia of Type Strains, Phase I: the one thousand microbial genomes (KMG-I) project.</title>
        <authorList>
            <person name="Kyrpides N."/>
        </authorList>
    </citation>
    <scope>NUCLEOTIDE SEQUENCE [LARGE SCALE GENOMIC DNA]</scope>
    <source>
        <strain evidence="14 15">DSM 6562</strain>
    </source>
</reference>
<evidence type="ECO:0000256" key="2">
    <source>
        <dbReference type="ARBA" id="ARBA00004496"/>
    </source>
</evidence>
<dbReference type="Proteomes" id="UP000323166">
    <property type="component" value="Unassembled WGS sequence"/>
</dbReference>
<evidence type="ECO:0000313" key="14">
    <source>
        <dbReference type="EMBL" id="TYO95485.1"/>
    </source>
</evidence>
<evidence type="ECO:0000256" key="1">
    <source>
        <dbReference type="ARBA" id="ARBA00003041"/>
    </source>
</evidence>
<dbReference type="Gene3D" id="1.20.5.620">
    <property type="entry name" value="F1F0 ATP synthase subunit B, membrane domain"/>
    <property type="match status" value="1"/>
</dbReference>
<evidence type="ECO:0000256" key="7">
    <source>
        <dbReference type="ARBA" id="ARBA00022795"/>
    </source>
</evidence>
<evidence type="ECO:0000256" key="4">
    <source>
        <dbReference type="ARBA" id="ARBA00022448"/>
    </source>
</evidence>
<keyword evidence="10" id="KW-1006">Bacterial flagellum protein export</keyword>
<comment type="subcellular location">
    <subcellularLocation>
        <location evidence="2">Cytoplasm</location>
    </subcellularLocation>
</comment>
<name>A0A5S4ZRQ4_9FIRM</name>
<dbReference type="InterPro" id="IPR028987">
    <property type="entry name" value="ATP_synth_B-like_membr_sf"/>
</dbReference>
<feature type="region of interest" description="Disordered" evidence="12">
    <location>
        <begin position="37"/>
        <end position="56"/>
    </location>
</feature>
<dbReference type="PANTHER" id="PTHR34982:SF1">
    <property type="entry name" value="FLAGELLAR ASSEMBLY PROTEIN FLIH"/>
    <property type="match status" value="1"/>
</dbReference>
<keyword evidence="8" id="KW-0653">Protein transport</keyword>
<dbReference type="GO" id="GO:0071973">
    <property type="term" value="P:bacterial-type flagellum-dependent cell motility"/>
    <property type="evidence" value="ECO:0007669"/>
    <property type="project" value="InterPro"/>
</dbReference>
<dbReference type="InterPro" id="IPR018035">
    <property type="entry name" value="Flagellar_FliH/T3SS_HrpE"/>
</dbReference>
<evidence type="ECO:0000256" key="11">
    <source>
        <dbReference type="ARBA" id="ARBA00023310"/>
    </source>
</evidence>
<dbReference type="Pfam" id="PF02108">
    <property type="entry name" value="FliH"/>
    <property type="match status" value="1"/>
</dbReference>
<proteinExistence type="inferred from homology"/>
<comment type="similarity">
    <text evidence="3">Belongs to the FliH family.</text>
</comment>
<feature type="compositionally biased region" description="Basic and acidic residues" evidence="12">
    <location>
        <begin position="41"/>
        <end position="56"/>
    </location>
</feature>
<evidence type="ECO:0000256" key="12">
    <source>
        <dbReference type="SAM" id="MobiDB-lite"/>
    </source>
</evidence>
<keyword evidence="11" id="KW-0066">ATP synthesis</keyword>
<protein>
    <submittedName>
        <fullName evidence="14">Flagellar assembly protein FliH</fullName>
    </submittedName>
</protein>
<comment type="function">
    <text evidence="1">Needed for flagellar regrowth and assembly.</text>
</comment>
<dbReference type="InterPro" id="IPR000563">
    <property type="entry name" value="Flag_FliH"/>
</dbReference>
<evidence type="ECO:0000256" key="6">
    <source>
        <dbReference type="ARBA" id="ARBA00022781"/>
    </source>
</evidence>
<dbReference type="EMBL" id="VNHM01000007">
    <property type="protein sequence ID" value="TYO95485.1"/>
    <property type="molecule type" value="Genomic_DNA"/>
</dbReference>
<keyword evidence="6" id="KW-0375">Hydrogen ion transport</keyword>
<dbReference type="GO" id="GO:0006754">
    <property type="term" value="P:ATP biosynthetic process"/>
    <property type="evidence" value="ECO:0007669"/>
    <property type="project" value="UniProtKB-KW"/>
</dbReference>
<dbReference type="GO" id="GO:0015031">
    <property type="term" value="P:protein transport"/>
    <property type="evidence" value="ECO:0007669"/>
    <property type="project" value="UniProtKB-KW"/>
</dbReference>
<dbReference type="GO" id="GO:0009288">
    <property type="term" value="C:bacterial-type flagellum"/>
    <property type="evidence" value="ECO:0007669"/>
    <property type="project" value="InterPro"/>
</dbReference>
<keyword evidence="14" id="KW-0969">Cilium</keyword>
<keyword evidence="7" id="KW-1005">Bacterial flagellum biogenesis</keyword>
<keyword evidence="9" id="KW-0406">Ion transport</keyword>
<dbReference type="CDD" id="cd06503">
    <property type="entry name" value="ATP-synt_Fo_b"/>
    <property type="match status" value="1"/>
</dbReference>
<keyword evidence="5" id="KW-0963">Cytoplasm</keyword>
<feature type="domain" description="Flagellar assembly protein FliH/Type III secretion system HrpE" evidence="13">
    <location>
        <begin position="128"/>
        <end position="255"/>
    </location>
</feature>
<gene>
    <name evidence="14" type="ORF">LX24_01446</name>
</gene>
<evidence type="ECO:0000256" key="10">
    <source>
        <dbReference type="ARBA" id="ARBA00023225"/>
    </source>
</evidence>
<dbReference type="GO" id="GO:0005829">
    <property type="term" value="C:cytosol"/>
    <property type="evidence" value="ECO:0007669"/>
    <property type="project" value="TreeGrafter"/>
</dbReference>
<dbReference type="RefSeq" id="WP_166511477.1">
    <property type="nucleotide sequence ID" value="NZ_VNHM01000007.1"/>
</dbReference>
<keyword evidence="14" id="KW-0966">Cell projection</keyword>
<dbReference type="PANTHER" id="PTHR34982">
    <property type="entry name" value="YOP PROTEINS TRANSLOCATION PROTEIN L"/>
    <property type="match status" value="1"/>
</dbReference>
<comment type="caution">
    <text evidence="14">The sequence shown here is derived from an EMBL/GenBank/DDBJ whole genome shotgun (WGS) entry which is preliminary data.</text>
</comment>
<keyword evidence="14" id="KW-0282">Flagellum</keyword>
<dbReference type="PRINTS" id="PR01003">
    <property type="entry name" value="FLGFLIH"/>
</dbReference>
<accession>A0A5S4ZRQ4</accession>
<evidence type="ECO:0000256" key="3">
    <source>
        <dbReference type="ARBA" id="ARBA00006602"/>
    </source>
</evidence>
<evidence type="ECO:0000256" key="9">
    <source>
        <dbReference type="ARBA" id="ARBA00023065"/>
    </source>
</evidence>
<dbReference type="GO" id="GO:1902600">
    <property type="term" value="P:proton transmembrane transport"/>
    <property type="evidence" value="ECO:0007669"/>
    <property type="project" value="UniProtKB-KW"/>
</dbReference>
<dbReference type="AlphaFoldDB" id="A0A5S4ZRQ4"/>
<dbReference type="GO" id="GO:0044781">
    <property type="term" value="P:bacterial-type flagellum organization"/>
    <property type="evidence" value="ECO:0007669"/>
    <property type="project" value="UniProtKB-KW"/>
</dbReference>
<evidence type="ECO:0000256" key="8">
    <source>
        <dbReference type="ARBA" id="ARBA00022927"/>
    </source>
</evidence>
<dbReference type="SUPFAM" id="SSF81573">
    <property type="entry name" value="F1F0 ATP synthase subunit B, membrane domain"/>
    <property type="match status" value="1"/>
</dbReference>
<sequence length="265" mass="29572">MPLLHKIIRNEEMVLGDLMHRHSLDIRHTFLLKKKQSPPLEKNKEQIAESDKKAKETDAAIRQLLSEARQEAEAIIENARKEAGEIIAGACRQATSEAEKIKADAAREGRDKGYKEGMDAAMQEAASIKKQARAVLALAEEARREMLAGLKDEVRSLALEIAEKILNRELRASADAVLDIVHECLQLVANRSYVVLWVHPRDKEICEQQRDHLLGHLPPRAELHIMASDEVEPGGCVVETDYGKVDAKLSTRWQALLAALSEGSE</sequence>